<evidence type="ECO:0000256" key="1">
    <source>
        <dbReference type="SAM" id="MobiDB-lite"/>
    </source>
</evidence>
<proteinExistence type="predicted"/>
<keyword evidence="3" id="KW-1185">Reference proteome</keyword>
<feature type="region of interest" description="Disordered" evidence="1">
    <location>
        <begin position="52"/>
        <end position="71"/>
    </location>
</feature>
<evidence type="ECO:0000313" key="3">
    <source>
        <dbReference type="Proteomes" id="UP001558652"/>
    </source>
</evidence>
<sequence length="117" mass="12843">MASKRRNMFYENKKQETTGCNLPTFCDRMSCRPSDIIRGTSGKSAGVVLTGDGNIGSRTGRGGPHSPNITVMTDDTRPWIYISLEIVVGRDVITAEEGDRQKPVRIDELRAGGDGLW</sequence>
<evidence type="ECO:0000313" key="2">
    <source>
        <dbReference type="EMBL" id="KAL1123848.1"/>
    </source>
</evidence>
<dbReference type="Proteomes" id="UP001558652">
    <property type="component" value="Unassembled WGS sequence"/>
</dbReference>
<comment type="caution">
    <text evidence="2">The sequence shown here is derived from an EMBL/GenBank/DDBJ whole genome shotgun (WGS) entry which is preliminary data.</text>
</comment>
<dbReference type="AlphaFoldDB" id="A0ABD0YVL3"/>
<name>A0ABD0YVL3_9HEMI</name>
<protein>
    <submittedName>
        <fullName evidence="2">Uncharacterized protein</fullName>
    </submittedName>
</protein>
<dbReference type="EMBL" id="JBFDAA010000011">
    <property type="protein sequence ID" value="KAL1123848.1"/>
    <property type="molecule type" value="Genomic_DNA"/>
</dbReference>
<accession>A0ABD0YVL3</accession>
<reference evidence="2 3" key="1">
    <citation type="submission" date="2024-07" db="EMBL/GenBank/DDBJ databases">
        <title>Chromosome-level genome assembly of the water stick insect Ranatra chinensis (Heteroptera: Nepidae).</title>
        <authorList>
            <person name="Liu X."/>
        </authorList>
    </citation>
    <scope>NUCLEOTIDE SEQUENCE [LARGE SCALE GENOMIC DNA]</scope>
    <source>
        <strain evidence="2">Cailab_2021Rc</strain>
        <tissue evidence="2">Muscle</tissue>
    </source>
</reference>
<organism evidence="2 3">
    <name type="scientific">Ranatra chinensis</name>
    <dbReference type="NCBI Taxonomy" id="642074"/>
    <lineage>
        <taxon>Eukaryota</taxon>
        <taxon>Metazoa</taxon>
        <taxon>Ecdysozoa</taxon>
        <taxon>Arthropoda</taxon>
        <taxon>Hexapoda</taxon>
        <taxon>Insecta</taxon>
        <taxon>Pterygota</taxon>
        <taxon>Neoptera</taxon>
        <taxon>Paraneoptera</taxon>
        <taxon>Hemiptera</taxon>
        <taxon>Heteroptera</taxon>
        <taxon>Panheteroptera</taxon>
        <taxon>Nepomorpha</taxon>
        <taxon>Nepidae</taxon>
        <taxon>Ranatrinae</taxon>
        <taxon>Ranatra</taxon>
    </lineage>
</organism>
<gene>
    <name evidence="2" type="ORF">AAG570_001619</name>
</gene>